<comment type="caution">
    <text evidence="13">The sequence shown here is derived from an EMBL/GenBank/DDBJ whole genome shotgun (WGS) entry which is preliminary data.</text>
</comment>
<keyword evidence="5" id="KW-0165">Cleavage on pair of basic residues</keyword>
<evidence type="ECO:0000259" key="12">
    <source>
        <dbReference type="SMART" id="SM00078"/>
    </source>
</evidence>
<feature type="chain" id="PRO_5013949246" description="Insulin-like peptide INSL5" evidence="11">
    <location>
        <begin position="30"/>
        <end position="108"/>
    </location>
</feature>
<evidence type="ECO:0000256" key="1">
    <source>
        <dbReference type="ARBA" id="ARBA00004613"/>
    </source>
</evidence>
<comment type="subcellular location">
    <subcellularLocation>
        <location evidence="1 10">Secreted</location>
    </subcellularLocation>
</comment>
<dbReference type="CDD" id="cd04366">
    <property type="entry name" value="IlGF_insulin_bombyxin_like"/>
    <property type="match status" value="1"/>
</dbReference>
<dbReference type="Gene3D" id="1.10.100.10">
    <property type="entry name" value="Insulin-like"/>
    <property type="match status" value="1"/>
</dbReference>
<proteinExistence type="inferred from homology"/>
<gene>
    <name evidence="13" type="primary">Cni-ins-1</name>
    <name evidence="13" type="synonym">Cnig_chr_IV.g15086</name>
    <name evidence="13" type="ORF">B9Z55_015086</name>
</gene>
<evidence type="ECO:0000313" key="13">
    <source>
        <dbReference type="EMBL" id="PIC35872.1"/>
    </source>
</evidence>
<evidence type="ECO:0000256" key="11">
    <source>
        <dbReference type="SAM" id="SignalP"/>
    </source>
</evidence>
<dbReference type="InterPro" id="IPR022353">
    <property type="entry name" value="Insulin_CS"/>
</dbReference>
<dbReference type="GO" id="GO:0005179">
    <property type="term" value="F:hormone activity"/>
    <property type="evidence" value="ECO:0007669"/>
    <property type="project" value="InterPro"/>
</dbReference>
<keyword evidence="6 11" id="KW-0732">Signal</keyword>
<organism evidence="13 14">
    <name type="scientific">Caenorhabditis nigoni</name>
    <dbReference type="NCBI Taxonomy" id="1611254"/>
    <lineage>
        <taxon>Eukaryota</taxon>
        <taxon>Metazoa</taxon>
        <taxon>Ecdysozoa</taxon>
        <taxon>Nematoda</taxon>
        <taxon>Chromadorea</taxon>
        <taxon>Rhabditida</taxon>
        <taxon>Rhabditina</taxon>
        <taxon>Rhabditomorpha</taxon>
        <taxon>Rhabditoidea</taxon>
        <taxon>Rhabditidae</taxon>
        <taxon>Peloderinae</taxon>
        <taxon>Caenorhabditis</taxon>
    </lineage>
</organism>
<evidence type="ECO:0000256" key="3">
    <source>
        <dbReference type="ARBA" id="ARBA00011207"/>
    </source>
</evidence>
<dbReference type="PANTHER" id="PTHR13647">
    <property type="entry name" value="INSULIN-LIKE PEPTIDE 2-RELATED"/>
    <property type="match status" value="1"/>
</dbReference>
<evidence type="ECO:0000256" key="5">
    <source>
        <dbReference type="ARBA" id="ARBA00022685"/>
    </source>
</evidence>
<evidence type="ECO:0000256" key="6">
    <source>
        <dbReference type="ARBA" id="ARBA00022729"/>
    </source>
</evidence>
<comment type="subunit">
    <text evidence="3">Heterodimer of a B chain and an A chain linked by two disulfide bonds.</text>
</comment>
<evidence type="ECO:0000256" key="10">
    <source>
        <dbReference type="RuleBase" id="RU000406"/>
    </source>
</evidence>
<accession>A0A2G5U8L2</accession>
<evidence type="ECO:0000313" key="14">
    <source>
        <dbReference type="Proteomes" id="UP000230233"/>
    </source>
</evidence>
<feature type="domain" description="Insulin-like" evidence="12">
    <location>
        <begin position="31"/>
        <end position="104"/>
    </location>
</feature>
<dbReference type="Proteomes" id="UP000230233">
    <property type="component" value="Chromosome IV"/>
</dbReference>
<sequence length="108" mass="12137">MYWLRQISSPTMLIAFLTLLILTPTPSDASIRLCGTRLTTTLLAVCRNQLCGGMGAFKRSAPIDQSWAPTTRDLFHIHHHQKRGGIATECCEKRCSFGYLKTFCCNQD</sequence>
<name>A0A2G5U8L2_9PELO</name>
<dbReference type="AlphaFoldDB" id="A0A2G5U8L2"/>
<evidence type="ECO:0000256" key="2">
    <source>
        <dbReference type="ARBA" id="ARBA00009034"/>
    </source>
</evidence>
<reference evidence="14" key="1">
    <citation type="submission" date="2017-10" db="EMBL/GenBank/DDBJ databases">
        <title>Rapid genome shrinkage in a self-fertile nematode reveals novel sperm competition proteins.</title>
        <authorList>
            <person name="Yin D."/>
            <person name="Schwarz E.M."/>
            <person name="Thomas C.G."/>
            <person name="Felde R.L."/>
            <person name="Korf I.F."/>
            <person name="Cutter A.D."/>
            <person name="Schartner C.M."/>
            <person name="Ralston E.J."/>
            <person name="Meyer B.J."/>
            <person name="Haag E.S."/>
        </authorList>
    </citation>
    <scope>NUCLEOTIDE SEQUENCE [LARGE SCALE GENOMIC DNA]</scope>
    <source>
        <strain evidence="14">JU1422</strain>
    </source>
</reference>
<dbReference type="Pfam" id="PF00049">
    <property type="entry name" value="Insulin"/>
    <property type="match status" value="1"/>
</dbReference>
<feature type="signal peptide" evidence="11">
    <location>
        <begin position="1"/>
        <end position="29"/>
    </location>
</feature>
<dbReference type="PRINTS" id="PR00276">
    <property type="entry name" value="INSULINFAMLY"/>
</dbReference>
<comment type="similarity">
    <text evidence="2 10">Belongs to the insulin family.</text>
</comment>
<dbReference type="InterPro" id="IPR036438">
    <property type="entry name" value="Insulin-like_sf"/>
</dbReference>
<dbReference type="FunFam" id="1.10.100.10:FF:000007">
    <property type="entry name" value="Insulin like 5"/>
    <property type="match status" value="1"/>
</dbReference>
<comment type="function">
    <text evidence="8">May have a role in gut contractility or in thymic development and regulation. Activates RXFP4 with high potency and appears to be the endogenous ligand for this receptor.</text>
</comment>
<dbReference type="InterPro" id="IPR022352">
    <property type="entry name" value="Ins/IGF/rlx"/>
</dbReference>
<dbReference type="PROSITE" id="PS00262">
    <property type="entry name" value="INSULIN"/>
    <property type="match status" value="1"/>
</dbReference>
<dbReference type="EMBL" id="PDUG01000004">
    <property type="protein sequence ID" value="PIC35872.1"/>
    <property type="molecule type" value="Genomic_DNA"/>
</dbReference>
<dbReference type="SMART" id="SM00078">
    <property type="entry name" value="IlGF"/>
    <property type="match status" value="1"/>
</dbReference>
<evidence type="ECO:0000256" key="4">
    <source>
        <dbReference type="ARBA" id="ARBA00022525"/>
    </source>
</evidence>
<evidence type="ECO:0000256" key="8">
    <source>
        <dbReference type="ARBA" id="ARBA00056758"/>
    </source>
</evidence>
<evidence type="ECO:0000256" key="9">
    <source>
        <dbReference type="ARBA" id="ARBA00072249"/>
    </source>
</evidence>
<protein>
    <recommendedName>
        <fullName evidence="9">Insulin-like peptide INSL5</fullName>
    </recommendedName>
</protein>
<dbReference type="SUPFAM" id="SSF56994">
    <property type="entry name" value="Insulin-like"/>
    <property type="match status" value="1"/>
</dbReference>
<dbReference type="GO" id="GO:0005576">
    <property type="term" value="C:extracellular region"/>
    <property type="evidence" value="ECO:0007669"/>
    <property type="project" value="UniProtKB-SubCell"/>
</dbReference>
<keyword evidence="4 10" id="KW-0964">Secreted</keyword>
<dbReference type="PANTHER" id="PTHR13647:SF4">
    <property type="entry name" value="INSULIN-LIKE PEPTIDE 1-RELATED"/>
    <property type="match status" value="1"/>
</dbReference>
<dbReference type="OrthoDB" id="10019596at2759"/>
<keyword evidence="7" id="KW-1015">Disulfide bond</keyword>
<dbReference type="InterPro" id="IPR016179">
    <property type="entry name" value="Insulin-like"/>
</dbReference>
<keyword evidence="14" id="KW-1185">Reference proteome</keyword>
<dbReference type="STRING" id="1611254.A0A2G5U8L2"/>
<evidence type="ECO:0000256" key="7">
    <source>
        <dbReference type="ARBA" id="ARBA00023157"/>
    </source>
</evidence>